<dbReference type="Pfam" id="PF24590">
    <property type="entry name" value="DUF7615"/>
    <property type="match status" value="1"/>
</dbReference>
<dbReference type="EMBL" id="JARBHA010000005">
    <property type="protein sequence ID" value="KAJ9700373.1"/>
    <property type="molecule type" value="Genomic_DNA"/>
</dbReference>
<keyword evidence="4" id="KW-0862">Zinc</keyword>
<keyword evidence="5" id="KW-0539">Nucleus</keyword>
<evidence type="ECO:0000256" key="1">
    <source>
        <dbReference type="ARBA" id="ARBA00004123"/>
    </source>
</evidence>
<comment type="caution">
    <text evidence="10">The sequence shown here is derived from an EMBL/GenBank/DDBJ whole genome shotgun (WGS) entry which is preliminary data.</text>
</comment>
<evidence type="ECO:0000256" key="3">
    <source>
        <dbReference type="ARBA" id="ARBA00022771"/>
    </source>
</evidence>
<evidence type="ECO:0000259" key="8">
    <source>
        <dbReference type="Pfam" id="PF23299"/>
    </source>
</evidence>
<dbReference type="GO" id="GO:0005634">
    <property type="term" value="C:nucleus"/>
    <property type="evidence" value="ECO:0007669"/>
    <property type="project" value="UniProtKB-SubCell"/>
</dbReference>
<dbReference type="PANTHER" id="PTHR33345:SF6">
    <property type="entry name" value="OS03G0747200 PROTEIN"/>
    <property type="match status" value="1"/>
</dbReference>
<reference evidence="10 11" key="1">
    <citation type="journal article" date="2023" name="BMC Biotechnol.">
        <title>Vitis rotundifolia cv Carlos genome sequencing.</title>
        <authorList>
            <person name="Huff M."/>
            <person name="Hulse-Kemp A."/>
            <person name="Scheffler B."/>
            <person name="Youngblood R."/>
            <person name="Simpson S."/>
            <person name="Babiker E."/>
            <person name="Staton M."/>
        </authorList>
    </citation>
    <scope>NUCLEOTIDE SEQUENCE [LARGE SCALE GENOMIC DNA]</scope>
    <source>
        <tissue evidence="10">Leaf</tissue>
    </source>
</reference>
<comment type="subcellular location">
    <subcellularLocation>
        <location evidence="1">Nucleus</location>
    </subcellularLocation>
</comment>
<sequence length="501" mass="55220">MGGRRGDEGGKNKGGEKKASKHQRLDEGCSLASSISTQTTKGPMEVAPNESNGSTAGIKDNGLHLYPVPPQASGQGLPYAPIDWPCPGDVCGWKVGRRVTGSGYHLDRYLYLPSRFSKKTFSSKVALEQHIRKEFPDTDIDNFFRSFSWKVLFKKTSSTKDREEDCPREVAAQSRPDSQLETGGCKAGNRMCSSLALAARNTHLAAMNCDICCTEPSFCRDCSCVLCCKSIASSYSFIKCEAPVSEGYICGHVAHMDCALRSYLAGTVGGSIALDAEYHCRRCDMRTDLVSHVARLLKTCESVDSRDDIEKILGVGICILHGSHKASAKKLLNQIELAMTKLKSGTALEDIWKVEVDTLALPAGSFHGKDALEVTNPQTTPNVHIISNQEFESQRLDDEIDKVLQELRKSQVSEYKIAEERLYAQKSHLLTLYKQLEEGRSQLSRGLSSANTDALLDAIINTSDRIRQEVKKLRDMEKVAKGFGKTPKGILKEHFSLEVED</sequence>
<evidence type="ECO:0000256" key="2">
    <source>
        <dbReference type="ARBA" id="ARBA00022723"/>
    </source>
</evidence>
<dbReference type="Pfam" id="PF07227">
    <property type="entry name" value="PHD_Oberon"/>
    <property type="match status" value="1"/>
</dbReference>
<evidence type="ECO:0000256" key="4">
    <source>
        <dbReference type="ARBA" id="ARBA00022833"/>
    </source>
</evidence>
<dbReference type="GO" id="GO:0008270">
    <property type="term" value="F:zinc ion binding"/>
    <property type="evidence" value="ECO:0007669"/>
    <property type="project" value="UniProtKB-KW"/>
</dbReference>
<gene>
    <name evidence="10" type="ORF">PVL29_005932</name>
</gene>
<feature type="region of interest" description="Disordered" evidence="6">
    <location>
        <begin position="1"/>
        <end position="69"/>
    </location>
</feature>
<dbReference type="InterPro" id="IPR032881">
    <property type="entry name" value="Oberon-like_PHD"/>
</dbReference>
<evidence type="ECO:0000259" key="7">
    <source>
        <dbReference type="Pfam" id="PF07227"/>
    </source>
</evidence>
<dbReference type="InterPro" id="IPR055508">
    <property type="entry name" value="DUF7081"/>
</dbReference>
<dbReference type="Pfam" id="PF23299">
    <property type="entry name" value="DUF7081"/>
    <property type="match status" value="1"/>
</dbReference>
<feature type="compositionally biased region" description="Polar residues" evidence="6">
    <location>
        <begin position="31"/>
        <end position="41"/>
    </location>
</feature>
<feature type="domain" description="DUF7615" evidence="9">
    <location>
        <begin position="390"/>
        <end position="494"/>
    </location>
</feature>
<dbReference type="Proteomes" id="UP001168098">
    <property type="component" value="Unassembled WGS sequence"/>
</dbReference>
<evidence type="ECO:0000256" key="6">
    <source>
        <dbReference type="SAM" id="MobiDB-lite"/>
    </source>
</evidence>
<keyword evidence="3" id="KW-0863">Zinc-finger</keyword>
<protein>
    <recommendedName>
        <fullName evidence="12">Oberon PHD finger domain-containing protein</fullName>
    </recommendedName>
</protein>
<feature type="domain" description="Oberon-like PHD finger" evidence="7">
    <location>
        <begin position="188"/>
        <end position="318"/>
    </location>
</feature>
<name>A0AA39DXC2_VITRO</name>
<evidence type="ECO:0000256" key="5">
    <source>
        <dbReference type="ARBA" id="ARBA00023242"/>
    </source>
</evidence>
<accession>A0AA39DXC2</accession>
<organism evidence="10 11">
    <name type="scientific">Vitis rotundifolia</name>
    <name type="common">Muscadine grape</name>
    <dbReference type="NCBI Taxonomy" id="103349"/>
    <lineage>
        <taxon>Eukaryota</taxon>
        <taxon>Viridiplantae</taxon>
        <taxon>Streptophyta</taxon>
        <taxon>Embryophyta</taxon>
        <taxon>Tracheophyta</taxon>
        <taxon>Spermatophyta</taxon>
        <taxon>Magnoliopsida</taxon>
        <taxon>eudicotyledons</taxon>
        <taxon>Gunneridae</taxon>
        <taxon>Pentapetalae</taxon>
        <taxon>rosids</taxon>
        <taxon>Vitales</taxon>
        <taxon>Vitaceae</taxon>
        <taxon>Viteae</taxon>
        <taxon>Vitis</taxon>
    </lineage>
</organism>
<evidence type="ECO:0000313" key="11">
    <source>
        <dbReference type="Proteomes" id="UP001168098"/>
    </source>
</evidence>
<evidence type="ECO:0000259" key="9">
    <source>
        <dbReference type="Pfam" id="PF24590"/>
    </source>
</evidence>
<proteinExistence type="predicted"/>
<keyword evidence="2" id="KW-0479">Metal-binding</keyword>
<dbReference type="InterPro" id="IPR056034">
    <property type="entry name" value="DUF7615"/>
</dbReference>
<keyword evidence="11" id="KW-1185">Reference proteome</keyword>
<dbReference type="PANTHER" id="PTHR33345">
    <property type="entry name" value="ADAPTER PROTEIN, PUTATIVE-RELATED"/>
    <property type="match status" value="1"/>
</dbReference>
<feature type="compositionally biased region" description="Basic and acidic residues" evidence="6">
    <location>
        <begin position="1"/>
        <end position="27"/>
    </location>
</feature>
<feature type="domain" description="DUF7081" evidence="8">
    <location>
        <begin position="67"/>
        <end position="151"/>
    </location>
</feature>
<evidence type="ECO:0000313" key="10">
    <source>
        <dbReference type="EMBL" id="KAJ9700373.1"/>
    </source>
</evidence>
<dbReference type="AlphaFoldDB" id="A0AA39DXC2"/>
<evidence type="ECO:0008006" key="12">
    <source>
        <dbReference type="Google" id="ProtNLM"/>
    </source>
</evidence>